<dbReference type="STRING" id="169435.ERS852551_01043"/>
<dbReference type="HOGENOM" id="CLU_173020_1_0_9"/>
<keyword evidence="1" id="KW-0969">Cilium</keyword>
<dbReference type="Proteomes" id="UP000003803">
    <property type="component" value="Unassembled WGS sequence"/>
</dbReference>
<evidence type="ECO:0000313" key="2">
    <source>
        <dbReference type="Proteomes" id="UP000003803"/>
    </source>
</evidence>
<protein>
    <submittedName>
        <fullName evidence="1">Flagellar protein (FlbD)</fullName>
    </submittedName>
</protein>
<evidence type="ECO:0000313" key="1">
    <source>
        <dbReference type="EMBL" id="EDS11661.1"/>
    </source>
</evidence>
<keyword evidence="1" id="KW-0966">Cell projection</keyword>
<keyword evidence="2" id="KW-1185">Reference proteome</keyword>
<sequence>MERKHGKKERTMIVVTKLKGERFVLNCDLIETISENPDTTISLTNGDLYIVRESMQEVIDKTIDFKRKIYQRF</sequence>
<gene>
    <name evidence="1" type="ORF">ANACOL_01552</name>
</gene>
<dbReference type="Pfam" id="PF06289">
    <property type="entry name" value="FlbD"/>
    <property type="match status" value="1"/>
</dbReference>
<dbReference type="eggNOG" id="COG1582">
    <property type="taxonomic scope" value="Bacteria"/>
</dbReference>
<comment type="caution">
    <text evidence="1">The sequence shown here is derived from an EMBL/GenBank/DDBJ whole genome shotgun (WGS) entry which is preliminary data.</text>
</comment>
<keyword evidence="1" id="KW-0282">Flagellum</keyword>
<organism evidence="1 2">
    <name type="scientific">Anaerotruncus colihominis DSM 17241</name>
    <dbReference type="NCBI Taxonomy" id="445972"/>
    <lineage>
        <taxon>Bacteria</taxon>
        <taxon>Bacillati</taxon>
        <taxon>Bacillota</taxon>
        <taxon>Clostridia</taxon>
        <taxon>Eubacteriales</taxon>
        <taxon>Oscillospiraceae</taxon>
        <taxon>Anaerotruncus</taxon>
    </lineage>
</organism>
<reference evidence="1" key="2">
    <citation type="submission" date="2013-09" db="EMBL/GenBank/DDBJ databases">
        <title>Draft genome sequence of Anaerotruncus colihominis(DSM 17241).</title>
        <authorList>
            <person name="Sudarsanam P."/>
            <person name="Ley R."/>
            <person name="Guruge J."/>
            <person name="Turnbaugh P.J."/>
            <person name="Mahowald M."/>
            <person name="Liep D."/>
            <person name="Gordon J."/>
        </authorList>
    </citation>
    <scope>NUCLEOTIDE SEQUENCE</scope>
    <source>
        <strain evidence="1">DSM 17241</strain>
    </source>
</reference>
<accession>B0P9Y3</accession>
<dbReference type="AlphaFoldDB" id="B0P9Y3"/>
<name>B0P9Y3_9FIRM</name>
<dbReference type="PANTHER" id="PTHR39185">
    <property type="entry name" value="SWARMING MOTILITY PROTEIN SWRD"/>
    <property type="match status" value="1"/>
</dbReference>
<dbReference type="EMBL" id="ABGD02000012">
    <property type="protein sequence ID" value="EDS11661.1"/>
    <property type="molecule type" value="Genomic_DNA"/>
</dbReference>
<dbReference type="InterPro" id="IPR009384">
    <property type="entry name" value="SwrD-like"/>
</dbReference>
<proteinExistence type="predicted"/>
<dbReference type="PANTHER" id="PTHR39185:SF1">
    <property type="entry name" value="SWARMING MOTILITY PROTEIN SWRD"/>
    <property type="match status" value="1"/>
</dbReference>
<reference evidence="1" key="1">
    <citation type="submission" date="2007-11" db="EMBL/GenBank/DDBJ databases">
        <authorList>
            <person name="Fulton L."/>
            <person name="Clifton S."/>
            <person name="Fulton B."/>
            <person name="Xu J."/>
            <person name="Minx P."/>
            <person name="Pepin K.H."/>
            <person name="Johnson M."/>
            <person name="Thiruvilangam P."/>
            <person name="Bhonagiri V."/>
            <person name="Nash W.E."/>
            <person name="Mardis E.R."/>
            <person name="Wilson R.K."/>
        </authorList>
    </citation>
    <scope>NUCLEOTIDE SEQUENCE [LARGE SCALE GENOMIC DNA]</scope>
    <source>
        <strain evidence="1">DSM 17241</strain>
    </source>
</reference>